<dbReference type="Proteomes" id="UP000766595">
    <property type="component" value="Unassembled WGS sequence"/>
</dbReference>
<evidence type="ECO:0000313" key="1">
    <source>
        <dbReference type="EMBL" id="MBT9291103.1"/>
    </source>
</evidence>
<dbReference type="EMBL" id="JAHHZF010000008">
    <property type="protein sequence ID" value="MBT9291103.1"/>
    <property type="molecule type" value="Genomic_DNA"/>
</dbReference>
<evidence type="ECO:0000313" key="2">
    <source>
        <dbReference type="Proteomes" id="UP000766595"/>
    </source>
</evidence>
<dbReference type="AlphaFoldDB" id="A0A947D4X7"/>
<keyword evidence="2" id="KW-1185">Reference proteome</keyword>
<accession>A0A947D4X7</accession>
<protein>
    <submittedName>
        <fullName evidence="1">Uncharacterized protein</fullName>
    </submittedName>
</protein>
<dbReference type="RefSeq" id="WP_261969676.1">
    <property type="nucleotide sequence ID" value="NZ_JAHHZF010000008.1"/>
</dbReference>
<organism evidence="1 2">
    <name type="scientific">Prosthecodimorpha staleyi</name>
    <dbReference type="NCBI Taxonomy" id="2840188"/>
    <lineage>
        <taxon>Bacteria</taxon>
        <taxon>Pseudomonadati</taxon>
        <taxon>Pseudomonadota</taxon>
        <taxon>Alphaproteobacteria</taxon>
        <taxon>Hyphomicrobiales</taxon>
        <taxon>Ancalomicrobiaceae</taxon>
        <taxon>Prosthecodimorpha</taxon>
    </lineage>
</organism>
<name>A0A947D4X7_9HYPH</name>
<sequence length="143" mass="16541">MAETQKDFRAILIEADVPRRLDELAARLRTILPSNLSVSDHDLWSRNDATIWIEGFSSWCRLQLKMNDILGSSLIKINIRCWDNKYEFIHNVSRIGFAPKAISSRPYVGFNDRSEIPIDDVCAVAREVMWHIANLLKLTEFHV</sequence>
<reference evidence="1 2" key="1">
    <citation type="submission" date="2021-06" db="EMBL/GenBank/DDBJ databases">
        <authorList>
            <person name="Grouzdev D.S."/>
            <person name="Koziaeva V."/>
        </authorList>
    </citation>
    <scope>NUCLEOTIDE SEQUENCE [LARGE SCALE GENOMIC DNA]</scope>
    <source>
        <strain evidence="1 2">22</strain>
    </source>
</reference>
<proteinExistence type="predicted"/>
<comment type="caution">
    <text evidence="1">The sequence shown here is derived from an EMBL/GenBank/DDBJ whole genome shotgun (WGS) entry which is preliminary data.</text>
</comment>
<gene>
    <name evidence="1" type="ORF">KL771_16675</name>
</gene>